<protein>
    <recommendedName>
        <fullName evidence="2">F-box/LRR-repeat protein 15/At3g58940/PEG3-like LRR domain-containing protein</fullName>
    </recommendedName>
</protein>
<proteinExistence type="predicted"/>
<dbReference type="AlphaFoldDB" id="A0A0E0MP89"/>
<dbReference type="Proteomes" id="UP000026962">
    <property type="component" value="Chromosome 12"/>
</dbReference>
<name>A0A0E0MP89_ORYPU</name>
<dbReference type="InterPro" id="IPR055411">
    <property type="entry name" value="LRR_FXL15/At3g58940/PEG3-like"/>
</dbReference>
<dbReference type="OMA" id="RVETARW"/>
<feature type="compositionally biased region" description="Acidic residues" evidence="1">
    <location>
        <begin position="162"/>
        <end position="173"/>
    </location>
</feature>
<dbReference type="PANTHER" id="PTHR32141">
    <property type="match status" value="1"/>
</dbReference>
<evidence type="ECO:0000313" key="4">
    <source>
        <dbReference type="Proteomes" id="UP000026962"/>
    </source>
</evidence>
<dbReference type="Pfam" id="PF24758">
    <property type="entry name" value="LRR_At5g56370"/>
    <property type="match status" value="1"/>
</dbReference>
<dbReference type="eggNOG" id="ENOG502R6HN">
    <property type="taxonomic scope" value="Eukaryota"/>
</dbReference>
<feature type="domain" description="F-box/LRR-repeat protein 15/At3g58940/PEG3-like LRR" evidence="2">
    <location>
        <begin position="278"/>
        <end position="494"/>
    </location>
</feature>
<dbReference type="Gramene" id="OPUNC12G16050.1">
    <property type="protein sequence ID" value="OPUNC12G16050.1"/>
    <property type="gene ID" value="OPUNC12G16050"/>
</dbReference>
<evidence type="ECO:0000256" key="1">
    <source>
        <dbReference type="SAM" id="MobiDB-lite"/>
    </source>
</evidence>
<dbReference type="HOGENOM" id="CLU_275398_0_0_1"/>
<dbReference type="InterPro" id="IPR055302">
    <property type="entry name" value="F-box_dom-containing"/>
</dbReference>
<sequence length="1013" mass="112597">MEEDRARIVASAVARFRLPQATQTHATPAAVLAPPIADFPHAEWRGLPDDAVARVLARLPVLDLFRLGYLFSPHWLDIWRAEPLYLHDRQFASPRIAAADVADAIANVLELHVGDGVQFVGVQGGGGSDDDGDGGGGNEVAGADGDDLGVIVNPWGRGGVVDNDDDDDDDGDDHDGGLDVAEDEASVEDAGVVDDSGPVVVAVEHEDRVHRAADQDGGEGKGVVARHLLRFPGGVGADDGVVSDDDLYGHDDIPDGGYEIGRVYSFRVETTRWRPDHLDRWCAALQRGRARHVTLANLAIEGHPDLPQGIRDCTSLKGLHVFFFTVEANHIDPLVKLRGLGVYGCTSNYGMIARALLPQSEIRKLTIDFSELGDVAVATTRLRSLMMYNNVVEGTVTVDDAIQFQNLYLYPTRPSRISIGEVPSLRTIGSIDLFNTILDIKGIMIQTGMVQHAPKMRSVRILGLRVNYTEMGDRVPREIEHILKCFPCLEELEIMRDDEVTEAEGLLEVDDEHIYAGNNFFHGLGCFGNHLRWIYLTTFRGGKRELALGKAILDEARAGTQFKIMFSPGSNTDNILNQLNLAFQNFRMATPNDAVRNGHRPTTTSQVAARRSPEAGENGPREHRRHRPVHLLFAAWNAPPPVANHPHADWRGLPDAAVSLVLDRLPVVDLFRLGYLFSPRWLLIWSSRPLYLHDHQFTTSPIPAANVANAITNVLHHHVGHGVQFVPVQGGGGQGEGVLVTSDDEEPDIYDDGIIRNGETTRWSLEHIGHWRAALQRGGVRVLMLANLAIPEQPELPQTILDCGTSLLGLHVFFFTVEAYHIDRFRVLGLYNCVWGLGMIERAIHREQKFRSWLRRIISLDLFNTVLEIQDIVIQAGMVDQPPQIRSVRHLGLRVNYTTMVDMVPRGIEQILKSFPRVKSLNILRDEEVTQAEGLLQWNDVHYDGNNFFHGLESFNYHLRWIYLTGFRGGKCEVALMKAMLDKARVLILLRMEYSPLPSSLPELTLNELDLSL</sequence>
<reference evidence="3" key="1">
    <citation type="submission" date="2015-04" db="UniProtKB">
        <authorList>
            <consortium name="EnsemblPlants"/>
        </authorList>
    </citation>
    <scope>IDENTIFICATION</scope>
</reference>
<feature type="region of interest" description="Disordered" evidence="1">
    <location>
        <begin position="592"/>
        <end position="624"/>
    </location>
</feature>
<dbReference type="STRING" id="4537.A0A0E0MP89"/>
<dbReference type="SUPFAM" id="SSF52047">
    <property type="entry name" value="RNI-like"/>
    <property type="match status" value="1"/>
</dbReference>
<dbReference type="PANTHER" id="PTHR32141:SF168">
    <property type="entry name" value="OS12G0595200 PROTEIN"/>
    <property type="match status" value="1"/>
</dbReference>
<reference evidence="3" key="2">
    <citation type="submission" date="2018-05" db="EMBL/GenBank/DDBJ databases">
        <title>OpunRS2 (Oryza punctata Reference Sequence Version 2).</title>
        <authorList>
            <person name="Zhang J."/>
            <person name="Kudrna D."/>
            <person name="Lee S."/>
            <person name="Talag J."/>
            <person name="Welchert J."/>
            <person name="Wing R.A."/>
        </authorList>
    </citation>
    <scope>NUCLEOTIDE SEQUENCE [LARGE SCALE GENOMIC DNA]</scope>
</reference>
<feature type="region of interest" description="Disordered" evidence="1">
    <location>
        <begin position="122"/>
        <end position="190"/>
    </location>
</feature>
<organism evidence="3">
    <name type="scientific">Oryza punctata</name>
    <name type="common">Red rice</name>
    <dbReference type="NCBI Taxonomy" id="4537"/>
    <lineage>
        <taxon>Eukaryota</taxon>
        <taxon>Viridiplantae</taxon>
        <taxon>Streptophyta</taxon>
        <taxon>Embryophyta</taxon>
        <taxon>Tracheophyta</taxon>
        <taxon>Spermatophyta</taxon>
        <taxon>Magnoliopsida</taxon>
        <taxon>Liliopsida</taxon>
        <taxon>Poales</taxon>
        <taxon>Poaceae</taxon>
        <taxon>BOP clade</taxon>
        <taxon>Oryzoideae</taxon>
        <taxon>Oryzeae</taxon>
        <taxon>Oryzinae</taxon>
        <taxon>Oryza</taxon>
    </lineage>
</organism>
<dbReference type="EnsemblPlants" id="OPUNC12G16050.1">
    <property type="protein sequence ID" value="OPUNC12G16050.1"/>
    <property type="gene ID" value="OPUNC12G16050"/>
</dbReference>
<evidence type="ECO:0000259" key="2">
    <source>
        <dbReference type="Pfam" id="PF24758"/>
    </source>
</evidence>
<accession>A0A0E0MP89</accession>
<keyword evidence="4" id="KW-1185">Reference proteome</keyword>
<evidence type="ECO:0000313" key="3">
    <source>
        <dbReference type="EnsemblPlants" id="OPUNC12G16050.1"/>
    </source>
</evidence>